<reference evidence="3" key="1">
    <citation type="submission" date="2021-03" db="EMBL/GenBank/DDBJ databases">
        <title>Draft genome sequence of rust myrtle Austropuccinia psidii MF-1, a brazilian biotype.</title>
        <authorList>
            <person name="Quecine M.C."/>
            <person name="Pachon D.M.R."/>
            <person name="Bonatelli M.L."/>
            <person name="Correr F.H."/>
            <person name="Franceschini L.M."/>
            <person name="Leite T.F."/>
            <person name="Margarido G.R.A."/>
            <person name="Almeida C.A."/>
            <person name="Ferrarezi J.A."/>
            <person name="Labate C.A."/>
        </authorList>
    </citation>
    <scope>NUCLEOTIDE SEQUENCE</scope>
    <source>
        <strain evidence="3">MF-1</strain>
    </source>
</reference>
<gene>
    <name evidence="3" type="ORF">O181_056479</name>
</gene>
<feature type="transmembrane region" description="Helical" evidence="2">
    <location>
        <begin position="180"/>
        <end position="204"/>
    </location>
</feature>
<feature type="transmembrane region" description="Helical" evidence="2">
    <location>
        <begin position="7"/>
        <end position="25"/>
    </location>
</feature>
<feature type="compositionally biased region" description="Polar residues" evidence="1">
    <location>
        <begin position="320"/>
        <end position="330"/>
    </location>
</feature>
<keyword evidence="2" id="KW-1133">Transmembrane helix</keyword>
<feature type="transmembrane region" description="Helical" evidence="2">
    <location>
        <begin position="144"/>
        <end position="168"/>
    </location>
</feature>
<comment type="caution">
    <text evidence="3">The sequence shown here is derived from an EMBL/GenBank/DDBJ whole genome shotgun (WGS) entry which is preliminary data.</text>
</comment>
<feature type="region of interest" description="Disordered" evidence="1">
    <location>
        <begin position="301"/>
        <end position="341"/>
    </location>
</feature>
<evidence type="ECO:0000256" key="2">
    <source>
        <dbReference type="SAM" id="Phobius"/>
    </source>
</evidence>
<dbReference type="EMBL" id="AVOT02025471">
    <property type="protein sequence ID" value="MBW0516764.1"/>
    <property type="molecule type" value="Genomic_DNA"/>
</dbReference>
<accession>A0A9Q3E8J4</accession>
<keyword evidence="4" id="KW-1185">Reference proteome</keyword>
<keyword evidence="2" id="KW-0472">Membrane</keyword>
<protein>
    <submittedName>
        <fullName evidence="3">Uncharacterized protein</fullName>
    </submittedName>
</protein>
<name>A0A9Q3E8J4_9BASI</name>
<evidence type="ECO:0000313" key="4">
    <source>
        <dbReference type="Proteomes" id="UP000765509"/>
    </source>
</evidence>
<dbReference type="AlphaFoldDB" id="A0A9Q3E8J4"/>
<feature type="compositionally biased region" description="Basic and acidic residues" evidence="1">
    <location>
        <begin position="331"/>
        <end position="341"/>
    </location>
</feature>
<sequence length="341" mass="38357">MMAKCGVMGYGAFIYIYCSLIPLRVTAPDVKSTINIRTDNAQSAQNPFDVGISDYLNSLGNHEPHILPFFNNRDDLFISNKDKEISPNTLCPSHFKSDCHQGQFGTYKENSKRILELVLCVEICDLSMLSLVRHASEIKACILLIRSMSSHCIGGDALNFYYLIYYLLHCIEILPLGTRVFYYCEITDSSCVILCFILVLLVALGEPHGQKIRKTAKKTHSTRNWLLTTDLAVKGNDSQALHILNQRSQIHQEVANEYYSQSLGNIPVPISPFAYASFSVHKEAFMRPHSYTGKELVIKSSEDSVQKKTRKQKSVAIDSTPCNLTHNSQEQGKELPIAEKN</sequence>
<evidence type="ECO:0000256" key="1">
    <source>
        <dbReference type="SAM" id="MobiDB-lite"/>
    </source>
</evidence>
<dbReference type="Proteomes" id="UP000765509">
    <property type="component" value="Unassembled WGS sequence"/>
</dbReference>
<organism evidence="3 4">
    <name type="scientific">Austropuccinia psidii MF-1</name>
    <dbReference type="NCBI Taxonomy" id="1389203"/>
    <lineage>
        <taxon>Eukaryota</taxon>
        <taxon>Fungi</taxon>
        <taxon>Dikarya</taxon>
        <taxon>Basidiomycota</taxon>
        <taxon>Pucciniomycotina</taxon>
        <taxon>Pucciniomycetes</taxon>
        <taxon>Pucciniales</taxon>
        <taxon>Sphaerophragmiaceae</taxon>
        <taxon>Austropuccinia</taxon>
    </lineage>
</organism>
<evidence type="ECO:0000313" key="3">
    <source>
        <dbReference type="EMBL" id="MBW0516764.1"/>
    </source>
</evidence>
<keyword evidence="2" id="KW-0812">Transmembrane</keyword>
<proteinExistence type="predicted"/>